<dbReference type="Proteomes" id="UP001302602">
    <property type="component" value="Unassembled WGS sequence"/>
</dbReference>
<feature type="compositionally biased region" description="Acidic residues" evidence="1">
    <location>
        <begin position="414"/>
        <end position="424"/>
    </location>
</feature>
<gene>
    <name evidence="2" type="ORF">N657DRAFT_606208</name>
</gene>
<protein>
    <submittedName>
        <fullName evidence="2">Uncharacterized protein</fullName>
    </submittedName>
</protein>
<organism evidence="2 3">
    <name type="scientific">Parathielavia appendiculata</name>
    <dbReference type="NCBI Taxonomy" id="2587402"/>
    <lineage>
        <taxon>Eukaryota</taxon>
        <taxon>Fungi</taxon>
        <taxon>Dikarya</taxon>
        <taxon>Ascomycota</taxon>
        <taxon>Pezizomycotina</taxon>
        <taxon>Sordariomycetes</taxon>
        <taxon>Sordariomycetidae</taxon>
        <taxon>Sordariales</taxon>
        <taxon>Chaetomiaceae</taxon>
        <taxon>Parathielavia</taxon>
    </lineage>
</organism>
<feature type="compositionally biased region" description="Acidic residues" evidence="1">
    <location>
        <begin position="454"/>
        <end position="482"/>
    </location>
</feature>
<accession>A0AAN6YY57</accession>
<feature type="region of interest" description="Disordered" evidence="1">
    <location>
        <begin position="400"/>
        <end position="498"/>
    </location>
</feature>
<name>A0AAN6YY57_9PEZI</name>
<sequence length="725" mass="81499">MMGDHPASSLPPRWCRWPQRELDLRLAELGLVINAPEPAVICRPCGYALQPNGECVTRHLADKHSIQKRLRHGLTAYIHSLRLPDPNTLPLRPDWSPAHLNLAPRTGVACRHCSYRTTSVDLVTRHLAKAHNRRRPQRQKGWLRDEIFQGVVLQSWTQIGARGYWIATQGPSVCERPEAASAWLRDQATPEQRAAIDQLNQAERDRMAADSAAAQQTDGTSTPDLALHTNWMRRTGWLRTFDGASRDVLVRLALPPCPEGDGLRLSAPGSQVQIWSAREDEERLNRIASALRGLQGRCEDTARHTDLSIRFWLRSSDPTRPHRAPFEIVARQTTAQAYWRLFLRFLCFSFRLWRLPEVARASLCRRSLTETQHIALRAAWSALGEESRTRNERGAEYISAAVDESNAAQSGSWSDDDGRDDTDDSGIGTEADDTRIPPRVSVSRCIGRNPVADDNGDDDDLGGSDDDENDATDQIESDSDYGESEHAASSMEDESGTASDPYYQDILLRLAGFLVTEPFRGGQASSTLLVYFSGVIGLSADGSTYMRPLQYTPKLSALIYCARLILLETVLPRFSHDHIRIPARPDRHQVERLNKVRLKAFCMGCQAPVSELLSLRCYGRKLARTDGPVFRFQWSDDGQVLSWEEGRISMQQFRALSHDLLQSVTSSTRRLMYDLAPRFDLRTVRDRMSTVAKGYSFVTEPANRLQDAFLALSERACLSRLDGLI</sequence>
<dbReference type="InterPro" id="IPR022698">
    <property type="entry name" value="OrsD"/>
</dbReference>
<reference evidence="2" key="2">
    <citation type="submission" date="2023-05" db="EMBL/GenBank/DDBJ databases">
        <authorList>
            <consortium name="Lawrence Berkeley National Laboratory"/>
            <person name="Steindorff A."/>
            <person name="Hensen N."/>
            <person name="Bonometti L."/>
            <person name="Westerberg I."/>
            <person name="Brannstrom I.O."/>
            <person name="Guillou S."/>
            <person name="Cros-Aarteil S."/>
            <person name="Calhoun S."/>
            <person name="Haridas S."/>
            <person name="Kuo A."/>
            <person name="Mondo S."/>
            <person name="Pangilinan J."/>
            <person name="Riley R."/>
            <person name="Labutti K."/>
            <person name="Andreopoulos B."/>
            <person name="Lipzen A."/>
            <person name="Chen C."/>
            <person name="Yanf M."/>
            <person name="Daum C."/>
            <person name="Ng V."/>
            <person name="Clum A."/>
            <person name="Ohm R."/>
            <person name="Martin F."/>
            <person name="Silar P."/>
            <person name="Natvig D."/>
            <person name="Lalanne C."/>
            <person name="Gautier V."/>
            <person name="Ament-Velasquez S.L."/>
            <person name="Kruys A."/>
            <person name="Hutchinson M.I."/>
            <person name="Powell A.J."/>
            <person name="Barry K."/>
            <person name="Miller A.N."/>
            <person name="Grigoriev I.V."/>
            <person name="Debuchy R."/>
            <person name="Gladieux P."/>
            <person name="Thoren M.H."/>
            <person name="Johannesson H."/>
        </authorList>
    </citation>
    <scope>NUCLEOTIDE SEQUENCE</scope>
    <source>
        <strain evidence="2">CBS 731.68</strain>
    </source>
</reference>
<feature type="compositionally biased region" description="Polar residues" evidence="1">
    <location>
        <begin position="213"/>
        <end position="223"/>
    </location>
</feature>
<reference evidence="2" key="1">
    <citation type="journal article" date="2023" name="Mol. Phylogenet. Evol.">
        <title>Genome-scale phylogeny and comparative genomics of the fungal order Sordariales.</title>
        <authorList>
            <person name="Hensen N."/>
            <person name="Bonometti L."/>
            <person name="Westerberg I."/>
            <person name="Brannstrom I.O."/>
            <person name="Guillou S."/>
            <person name="Cros-Aarteil S."/>
            <person name="Calhoun S."/>
            <person name="Haridas S."/>
            <person name="Kuo A."/>
            <person name="Mondo S."/>
            <person name="Pangilinan J."/>
            <person name="Riley R."/>
            <person name="LaButti K."/>
            <person name="Andreopoulos B."/>
            <person name="Lipzen A."/>
            <person name="Chen C."/>
            <person name="Yan M."/>
            <person name="Daum C."/>
            <person name="Ng V."/>
            <person name="Clum A."/>
            <person name="Steindorff A."/>
            <person name="Ohm R.A."/>
            <person name="Martin F."/>
            <person name="Silar P."/>
            <person name="Natvig D.O."/>
            <person name="Lalanne C."/>
            <person name="Gautier V."/>
            <person name="Ament-Velasquez S.L."/>
            <person name="Kruys A."/>
            <person name="Hutchinson M.I."/>
            <person name="Powell A.J."/>
            <person name="Barry K."/>
            <person name="Miller A.N."/>
            <person name="Grigoriev I.V."/>
            <person name="Debuchy R."/>
            <person name="Gladieux P."/>
            <person name="Hiltunen Thoren M."/>
            <person name="Johannesson H."/>
        </authorList>
    </citation>
    <scope>NUCLEOTIDE SEQUENCE</scope>
    <source>
        <strain evidence="2">CBS 731.68</strain>
    </source>
</reference>
<comment type="caution">
    <text evidence="2">The sequence shown here is derived from an EMBL/GenBank/DDBJ whole genome shotgun (WGS) entry which is preliminary data.</text>
</comment>
<dbReference type="Pfam" id="PF12013">
    <property type="entry name" value="OrsD"/>
    <property type="match status" value="1"/>
</dbReference>
<dbReference type="GeneID" id="87826980"/>
<evidence type="ECO:0000313" key="2">
    <source>
        <dbReference type="EMBL" id="KAK4118461.1"/>
    </source>
</evidence>
<dbReference type="AlphaFoldDB" id="A0AAN6YY57"/>
<evidence type="ECO:0000313" key="3">
    <source>
        <dbReference type="Proteomes" id="UP001302602"/>
    </source>
</evidence>
<dbReference type="EMBL" id="MU853268">
    <property type="protein sequence ID" value="KAK4118461.1"/>
    <property type="molecule type" value="Genomic_DNA"/>
</dbReference>
<dbReference type="RefSeq" id="XP_062642234.1">
    <property type="nucleotide sequence ID" value="XM_062790210.1"/>
</dbReference>
<feature type="region of interest" description="Disordered" evidence="1">
    <location>
        <begin position="202"/>
        <end position="225"/>
    </location>
</feature>
<proteinExistence type="predicted"/>
<keyword evidence="3" id="KW-1185">Reference proteome</keyword>
<feature type="non-terminal residue" evidence="2">
    <location>
        <position position="725"/>
    </location>
</feature>
<evidence type="ECO:0000256" key="1">
    <source>
        <dbReference type="SAM" id="MobiDB-lite"/>
    </source>
</evidence>